<dbReference type="EMBL" id="PQXN01000552">
    <property type="protein sequence ID" value="TGO44285.1"/>
    <property type="molecule type" value="Genomic_DNA"/>
</dbReference>
<evidence type="ECO:0000313" key="1">
    <source>
        <dbReference type="EMBL" id="TGO44285.1"/>
    </source>
</evidence>
<proteinExistence type="predicted"/>
<dbReference type="Proteomes" id="UP000297527">
    <property type="component" value="Unassembled WGS sequence"/>
</dbReference>
<name>A0A4Z1H659_9HELO</name>
<reference evidence="1 2" key="1">
    <citation type="submission" date="2017-12" db="EMBL/GenBank/DDBJ databases">
        <title>Comparative genomics of Botrytis spp.</title>
        <authorList>
            <person name="Valero-Jimenez C.A."/>
            <person name="Tapia P."/>
            <person name="Veloso J."/>
            <person name="Silva-Moreno E."/>
            <person name="Staats M."/>
            <person name="Valdes J.H."/>
            <person name="Van Kan J.A.L."/>
        </authorList>
    </citation>
    <scope>NUCLEOTIDE SEQUENCE [LARGE SCALE GENOMIC DNA]</scope>
    <source>
        <strain evidence="1 2">MUCL11595</strain>
    </source>
</reference>
<gene>
    <name evidence="1" type="ORF">BCON_0554g00030</name>
</gene>
<sequence>MTVCTGEGVETAVALPADVVVTAAEIPTQFTGRTNTRVPAVKGGEIEVSCIEDTLTGIPCHNFNKGITIRDSIC</sequence>
<evidence type="ECO:0000313" key="2">
    <source>
        <dbReference type="Proteomes" id="UP000297527"/>
    </source>
</evidence>
<protein>
    <submittedName>
        <fullName evidence="1">Uncharacterized protein</fullName>
    </submittedName>
</protein>
<organism evidence="1 2">
    <name type="scientific">Botryotinia convoluta</name>
    <dbReference type="NCBI Taxonomy" id="54673"/>
    <lineage>
        <taxon>Eukaryota</taxon>
        <taxon>Fungi</taxon>
        <taxon>Dikarya</taxon>
        <taxon>Ascomycota</taxon>
        <taxon>Pezizomycotina</taxon>
        <taxon>Leotiomycetes</taxon>
        <taxon>Helotiales</taxon>
        <taxon>Sclerotiniaceae</taxon>
        <taxon>Botryotinia</taxon>
    </lineage>
</organism>
<comment type="caution">
    <text evidence="1">The sequence shown here is derived from an EMBL/GenBank/DDBJ whole genome shotgun (WGS) entry which is preliminary data.</text>
</comment>
<keyword evidence="2" id="KW-1185">Reference proteome</keyword>
<dbReference type="AlphaFoldDB" id="A0A4Z1H659"/>
<accession>A0A4Z1H659</accession>